<keyword evidence="1" id="KW-0812">Transmembrane</keyword>
<dbReference type="NCBIfam" id="TIGR01906">
    <property type="entry name" value="integ_TIGR01906"/>
    <property type="match status" value="1"/>
</dbReference>
<dbReference type="InterPro" id="IPR010178">
    <property type="entry name" value="Lit"/>
</dbReference>
<feature type="transmembrane region" description="Helical" evidence="1">
    <location>
        <begin position="141"/>
        <end position="159"/>
    </location>
</feature>
<feature type="transmembrane region" description="Helical" evidence="1">
    <location>
        <begin position="111"/>
        <end position="129"/>
    </location>
</feature>
<dbReference type="EMBL" id="FUZT01000002">
    <property type="protein sequence ID" value="SKC48980.1"/>
    <property type="molecule type" value="Genomic_DNA"/>
</dbReference>
<dbReference type="Pfam" id="PF07314">
    <property type="entry name" value="Lit"/>
    <property type="match status" value="1"/>
</dbReference>
<dbReference type="OrthoDB" id="9813051at2"/>
<dbReference type="RefSeq" id="WP_079489920.1">
    <property type="nucleotide sequence ID" value="NZ_FUZT01000002.1"/>
</dbReference>
<accession>A0A1T5JC06</accession>
<feature type="transmembrane region" description="Helical" evidence="1">
    <location>
        <begin position="205"/>
        <end position="224"/>
    </location>
</feature>
<dbReference type="STRING" id="36842.SAMN02194393_01084"/>
<name>A0A1T5JC06_9FIRM</name>
<organism evidence="2 3">
    <name type="scientific">Maledivibacter halophilus</name>
    <dbReference type="NCBI Taxonomy" id="36842"/>
    <lineage>
        <taxon>Bacteria</taxon>
        <taxon>Bacillati</taxon>
        <taxon>Bacillota</taxon>
        <taxon>Clostridia</taxon>
        <taxon>Peptostreptococcales</taxon>
        <taxon>Caminicellaceae</taxon>
        <taxon>Maledivibacter</taxon>
    </lineage>
</organism>
<reference evidence="2 3" key="1">
    <citation type="submission" date="2017-02" db="EMBL/GenBank/DDBJ databases">
        <authorList>
            <person name="Peterson S.W."/>
        </authorList>
    </citation>
    <scope>NUCLEOTIDE SEQUENCE [LARGE SCALE GENOMIC DNA]</scope>
    <source>
        <strain evidence="2 3">M1</strain>
    </source>
</reference>
<evidence type="ECO:0000313" key="2">
    <source>
        <dbReference type="EMBL" id="SKC48980.1"/>
    </source>
</evidence>
<keyword evidence="1" id="KW-0472">Membrane</keyword>
<evidence type="ECO:0000256" key="1">
    <source>
        <dbReference type="SAM" id="Phobius"/>
    </source>
</evidence>
<dbReference type="AlphaFoldDB" id="A0A1T5JC06"/>
<feature type="transmembrane region" description="Helical" evidence="1">
    <location>
        <begin position="12"/>
        <end position="31"/>
    </location>
</feature>
<proteinExistence type="predicted"/>
<dbReference type="Proteomes" id="UP000190285">
    <property type="component" value="Unassembled WGS sequence"/>
</dbReference>
<evidence type="ECO:0000313" key="3">
    <source>
        <dbReference type="Proteomes" id="UP000190285"/>
    </source>
</evidence>
<protein>
    <submittedName>
        <fullName evidence="2">Integral membrane protein TIGR01906</fullName>
    </submittedName>
</protein>
<keyword evidence="3" id="KW-1185">Reference proteome</keyword>
<keyword evidence="1" id="KW-1133">Transmembrane helix</keyword>
<sequence length="230" mass="27185">MNKREVMINISKTIIIIFLPLAILLTILQYYSYNKDFYMQKFEKYNIENITGMSRQDLSNVTEKLISYLKGNEKDLNMEASINGEIREVFGQREKQHMIDVRDLFIKSHRLRNISLAISLITALIIILVSKRRKKDIWQSILFAGIVPNIFAIILYILVKIDFNKYFTYFHKIFFNNDLWLLNPKTDVLIQMLPLEFFIDISTRIIGWFLGILILMIVMASINLKKSYID</sequence>
<gene>
    <name evidence="2" type="ORF">SAMN02194393_01084</name>
</gene>